<evidence type="ECO:0000313" key="4">
    <source>
        <dbReference type="Proteomes" id="UP000823775"/>
    </source>
</evidence>
<organism evidence="3 4">
    <name type="scientific">Datura stramonium</name>
    <name type="common">Jimsonweed</name>
    <name type="synonym">Common thornapple</name>
    <dbReference type="NCBI Taxonomy" id="4076"/>
    <lineage>
        <taxon>Eukaryota</taxon>
        <taxon>Viridiplantae</taxon>
        <taxon>Streptophyta</taxon>
        <taxon>Embryophyta</taxon>
        <taxon>Tracheophyta</taxon>
        <taxon>Spermatophyta</taxon>
        <taxon>Magnoliopsida</taxon>
        <taxon>eudicotyledons</taxon>
        <taxon>Gunneridae</taxon>
        <taxon>Pentapetalae</taxon>
        <taxon>asterids</taxon>
        <taxon>lamiids</taxon>
        <taxon>Solanales</taxon>
        <taxon>Solanaceae</taxon>
        <taxon>Solanoideae</taxon>
        <taxon>Datureae</taxon>
        <taxon>Datura</taxon>
    </lineage>
</organism>
<evidence type="ECO:0000259" key="2">
    <source>
        <dbReference type="Pfam" id="PF05922"/>
    </source>
</evidence>
<dbReference type="InterPro" id="IPR010259">
    <property type="entry name" value="S8pro/Inhibitor_I9"/>
</dbReference>
<accession>A0ABS8VSZ0</accession>
<gene>
    <name evidence="3" type="ORF">HAX54_040719</name>
</gene>
<protein>
    <recommendedName>
        <fullName evidence="2">Inhibitor I9 domain-containing protein</fullName>
    </recommendedName>
</protein>
<proteinExistence type="predicted"/>
<dbReference type="EMBL" id="JACEIK010005786">
    <property type="protein sequence ID" value="MCE0482218.1"/>
    <property type="molecule type" value="Genomic_DNA"/>
</dbReference>
<dbReference type="Proteomes" id="UP000823775">
    <property type="component" value="Unassembled WGS sequence"/>
</dbReference>
<reference evidence="3 4" key="1">
    <citation type="journal article" date="2021" name="BMC Genomics">
        <title>Datura genome reveals duplications of psychoactive alkaloid biosynthetic genes and high mutation rate following tissue culture.</title>
        <authorList>
            <person name="Rajewski A."/>
            <person name="Carter-House D."/>
            <person name="Stajich J."/>
            <person name="Litt A."/>
        </authorList>
    </citation>
    <scope>NUCLEOTIDE SEQUENCE [LARGE SCALE GENOMIC DNA]</scope>
    <source>
        <strain evidence="3">AR-01</strain>
    </source>
</reference>
<comment type="caution">
    <text evidence="3">The sequence shown here is derived from an EMBL/GenBank/DDBJ whole genome shotgun (WGS) entry which is preliminary data.</text>
</comment>
<feature type="domain" description="Inhibitor I9" evidence="2">
    <location>
        <begin position="26"/>
        <end position="76"/>
    </location>
</feature>
<evidence type="ECO:0000256" key="1">
    <source>
        <dbReference type="SAM" id="MobiDB-lite"/>
    </source>
</evidence>
<dbReference type="Pfam" id="PF05922">
    <property type="entry name" value="Inhibitor_I9"/>
    <property type="match status" value="1"/>
</dbReference>
<sequence>PSFPLRGAKRGVTQLNGPLQEPRDVSPREEDSSARLLYSYHSAMEGFAARFTEAELEFLRESNDVLSICAERRLEIQTTYSYKFLGLSPMREGAC</sequence>
<feature type="compositionally biased region" description="Basic and acidic residues" evidence="1">
    <location>
        <begin position="21"/>
        <end position="31"/>
    </location>
</feature>
<name>A0ABS8VSZ0_DATST</name>
<keyword evidence="4" id="KW-1185">Reference proteome</keyword>
<feature type="non-terminal residue" evidence="3">
    <location>
        <position position="1"/>
    </location>
</feature>
<dbReference type="InterPro" id="IPR037045">
    <property type="entry name" value="S8pro/Inhibitor_I9_sf"/>
</dbReference>
<evidence type="ECO:0000313" key="3">
    <source>
        <dbReference type="EMBL" id="MCE0482218.1"/>
    </source>
</evidence>
<dbReference type="Gene3D" id="3.30.70.80">
    <property type="entry name" value="Peptidase S8 propeptide/proteinase inhibitor I9"/>
    <property type="match status" value="1"/>
</dbReference>
<feature type="region of interest" description="Disordered" evidence="1">
    <location>
        <begin position="1"/>
        <end position="31"/>
    </location>
</feature>